<dbReference type="GO" id="GO:0032259">
    <property type="term" value="P:methylation"/>
    <property type="evidence" value="ECO:0007669"/>
    <property type="project" value="UniProtKB-KW"/>
</dbReference>
<evidence type="ECO:0000313" key="10">
    <source>
        <dbReference type="EMBL" id="QFQ12192.1"/>
    </source>
</evidence>
<dbReference type="Gene3D" id="3.90.220.20">
    <property type="entry name" value="DNA methylase specificity domains"/>
    <property type="match status" value="1"/>
</dbReference>
<evidence type="ECO:0000256" key="1">
    <source>
        <dbReference type="ARBA" id="ARBA00006594"/>
    </source>
</evidence>
<dbReference type="GO" id="GO:0009307">
    <property type="term" value="P:DNA restriction-modification system"/>
    <property type="evidence" value="ECO:0007669"/>
    <property type="project" value="UniProtKB-KW"/>
</dbReference>
<evidence type="ECO:0000256" key="3">
    <source>
        <dbReference type="ARBA" id="ARBA00022603"/>
    </source>
</evidence>
<reference evidence="10 11" key="1">
    <citation type="submission" date="2018-11" db="EMBL/GenBank/DDBJ databases">
        <authorList>
            <person name="Na S.W."/>
            <person name="Baik M."/>
        </authorList>
    </citation>
    <scope>NUCLEOTIDE SEQUENCE [LARGE SCALE GENOMIC DNA]</scope>
    <source>
        <strain evidence="10 11">E39</strain>
    </source>
</reference>
<dbReference type="GO" id="GO:0003677">
    <property type="term" value="F:DNA binding"/>
    <property type="evidence" value="ECO:0007669"/>
    <property type="project" value="UniProtKB-KW"/>
</dbReference>
<keyword evidence="5" id="KW-0949">S-adenosyl-L-methionine</keyword>
<dbReference type="PANTHER" id="PTHR42933:SF3">
    <property type="entry name" value="TYPE I RESTRICTION ENZYME MJAVIII METHYLASE SUBUNIT"/>
    <property type="match status" value="1"/>
</dbReference>
<feature type="domain" description="Histidine kinase" evidence="9">
    <location>
        <begin position="618"/>
        <end position="838"/>
    </location>
</feature>
<dbReference type="InterPro" id="IPR044946">
    <property type="entry name" value="Restrct_endonuc_typeI_TRD_sf"/>
</dbReference>
<dbReference type="SUPFAM" id="SSF55874">
    <property type="entry name" value="ATPase domain of HSP90 chaperone/DNA topoisomerase II/histidine kinase"/>
    <property type="match status" value="1"/>
</dbReference>
<organism evidence="10 11">
    <name type="scientific">Pseudoprevotella muciniphila</name>
    <dbReference type="NCBI Taxonomy" id="2133944"/>
    <lineage>
        <taxon>Bacteria</taxon>
        <taxon>Pseudomonadati</taxon>
        <taxon>Bacteroidota</taxon>
        <taxon>Bacteroidia</taxon>
        <taxon>Bacteroidales</taxon>
        <taxon>Prevotellaceae</taxon>
        <taxon>Pseudoprevotella</taxon>
    </lineage>
</organism>
<evidence type="ECO:0000256" key="7">
    <source>
        <dbReference type="ARBA" id="ARBA00023125"/>
    </source>
</evidence>
<dbReference type="Gene3D" id="3.40.50.150">
    <property type="entry name" value="Vaccinia Virus protein VP39"/>
    <property type="match status" value="1"/>
</dbReference>
<accession>A0A5P8E5H9</accession>
<protein>
    <recommendedName>
        <fullName evidence="2">site-specific DNA-methyltransferase (adenine-specific)</fullName>
        <ecNumber evidence="2">2.1.1.72</ecNumber>
    </recommendedName>
</protein>
<dbReference type="SMART" id="SM00387">
    <property type="entry name" value="HATPase_c"/>
    <property type="match status" value="1"/>
</dbReference>
<proteinExistence type="inferred from homology"/>
<dbReference type="InterPro" id="IPR003594">
    <property type="entry name" value="HATPase_dom"/>
</dbReference>
<keyword evidence="7" id="KW-0238">DNA-binding</keyword>
<dbReference type="EC" id="2.1.1.72" evidence="2"/>
<name>A0A5P8E5H9_9BACT</name>
<sequence>MKPKTESNMVKMQETNKMEVANNMNIENKLKRILNLFFGMNPRNKFWLLEVLLLAKRGELVICNNEIEADDFILCVVDTSILAVTGGTEKTLQDWKEKGVKAQYAVGRTTAEIKKLFSEIDNAFSERGQSQNKFFAIKQMEPLDLMEIIHILCTLPDDWFQSGVGIFTEEVLSFIARNEGKAGGMFFQPIQVTRLMTRLLGATEGSVYNPYAGLASYGMFLNDKIDYHAQEMSQMYLIARLNLLLHGKDDSHCVQGDSVSEWLGQSFDYIVATPPFHARISDAKHDTMEADFFTKAYNQAKKKVAAIVSGWFCAATGGLSFSIRKTLIEKDLVESVIRLPNNLFFGTNIATYVVILNREKEHKGKVRFVDASECFIRQGINNLLDEKMVISLLQSEDSNHSTIVDKSIFFSNGCSFIPERYIARMLLEAKDGERTIALEHILQPCSRKEIELKEGQHPIVIFPFPELQLSIKSSDIPPKDVNTHVPAYQIDEDCIIVDTRRQPRSVYVKLDGSPAYYMPYYRAFKVDTSIVLPEYLVIQLRQPYMAKQIVDGTGTIVSRGVSVLFMTAKMLLPSLDEQKAAVIRYKEQLLQEMGVHLNELNEKRLKDFEITQRERKHAVGHVLGDIYPAILDVSDFIQLNDSVSKDSIVTRQGDSLEEYVLKIVANVEKVTKMVQHFTDVEKFHSPTPLNVEKSINAYIQKKIAKNYEVVLEYLDEGELIINISEEDLHQVFDNLINNAEKYGFIDKKRYDYKVKITVSSSEDGLKAIIHIRNNGIPASKHFDVNKIFAWGEGHGDGIGCNQVKNIIEHFGGTVNYTEMGNEADGFVCDFEIVLPLTNDINND</sequence>
<gene>
    <name evidence="10" type="ORF">C7Y71_003675</name>
</gene>
<dbReference type="PROSITE" id="PS50109">
    <property type="entry name" value="HIS_KIN"/>
    <property type="match status" value="1"/>
</dbReference>
<evidence type="ECO:0000256" key="5">
    <source>
        <dbReference type="ARBA" id="ARBA00022691"/>
    </source>
</evidence>
<dbReference type="InterPro" id="IPR051537">
    <property type="entry name" value="DNA_Adenine_Mtase"/>
</dbReference>
<keyword evidence="4" id="KW-0808">Transferase</keyword>
<evidence type="ECO:0000256" key="2">
    <source>
        <dbReference type="ARBA" id="ARBA00011900"/>
    </source>
</evidence>
<dbReference type="Gene3D" id="3.30.565.10">
    <property type="entry name" value="Histidine kinase-like ATPase, C-terminal domain"/>
    <property type="match status" value="1"/>
</dbReference>
<dbReference type="EMBL" id="CP033459">
    <property type="protein sequence ID" value="QFQ12192.1"/>
    <property type="molecule type" value="Genomic_DNA"/>
</dbReference>
<dbReference type="Pfam" id="PF02384">
    <property type="entry name" value="N6_Mtase"/>
    <property type="match status" value="1"/>
</dbReference>
<evidence type="ECO:0000259" key="9">
    <source>
        <dbReference type="PROSITE" id="PS50109"/>
    </source>
</evidence>
<dbReference type="KEGG" id="alq:C7Y71_003675"/>
<keyword evidence="11" id="KW-1185">Reference proteome</keyword>
<dbReference type="Proteomes" id="UP000249375">
    <property type="component" value="Chromosome"/>
</dbReference>
<dbReference type="SUPFAM" id="SSF53335">
    <property type="entry name" value="S-adenosyl-L-methionine-dependent methyltransferases"/>
    <property type="match status" value="1"/>
</dbReference>
<dbReference type="InterPro" id="IPR029063">
    <property type="entry name" value="SAM-dependent_MTases_sf"/>
</dbReference>
<dbReference type="InterPro" id="IPR005467">
    <property type="entry name" value="His_kinase_dom"/>
</dbReference>
<dbReference type="AlphaFoldDB" id="A0A5P8E5H9"/>
<evidence type="ECO:0000256" key="8">
    <source>
        <dbReference type="ARBA" id="ARBA00047942"/>
    </source>
</evidence>
<dbReference type="PANTHER" id="PTHR42933">
    <property type="entry name" value="SLR6095 PROTEIN"/>
    <property type="match status" value="1"/>
</dbReference>
<keyword evidence="3" id="KW-0489">Methyltransferase</keyword>
<comment type="similarity">
    <text evidence="1">Belongs to the N(4)/N(6)-methyltransferase family.</text>
</comment>
<comment type="catalytic activity">
    <reaction evidence="8">
        <text>a 2'-deoxyadenosine in DNA + S-adenosyl-L-methionine = an N(6)-methyl-2'-deoxyadenosine in DNA + S-adenosyl-L-homocysteine + H(+)</text>
        <dbReference type="Rhea" id="RHEA:15197"/>
        <dbReference type="Rhea" id="RHEA-COMP:12418"/>
        <dbReference type="Rhea" id="RHEA-COMP:12419"/>
        <dbReference type="ChEBI" id="CHEBI:15378"/>
        <dbReference type="ChEBI" id="CHEBI:57856"/>
        <dbReference type="ChEBI" id="CHEBI:59789"/>
        <dbReference type="ChEBI" id="CHEBI:90615"/>
        <dbReference type="ChEBI" id="CHEBI:90616"/>
        <dbReference type="EC" id="2.1.1.72"/>
    </reaction>
</comment>
<evidence type="ECO:0000313" key="11">
    <source>
        <dbReference type="Proteomes" id="UP000249375"/>
    </source>
</evidence>
<keyword evidence="6" id="KW-0680">Restriction system</keyword>
<dbReference type="GO" id="GO:0008170">
    <property type="term" value="F:N-methyltransferase activity"/>
    <property type="evidence" value="ECO:0007669"/>
    <property type="project" value="InterPro"/>
</dbReference>
<evidence type="ECO:0000256" key="6">
    <source>
        <dbReference type="ARBA" id="ARBA00022747"/>
    </source>
</evidence>
<dbReference type="GO" id="GO:0009007">
    <property type="term" value="F:site-specific DNA-methyltransferase (adenine-specific) activity"/>
    <property type="evidence" value="ECO:0007669"/>
    <property type="project" value="UniProtKB-EC"/>
</dbReference>
<evidence type="ECO:0000256" key="4">
    <source>
        <dbReference type="ARBA" id="ARBA00022679"/>
    </source>
</evidence>
<dbReference type="Pfam" id="PF02518">
    <property type="entry name" value="HATPase_c"/>
    <property type="match status" value="1"/>
</dbReference>
<dbReference type="InterPro" id="IPR003356">
    <property type="entry name" value="DNA_methylase_A-5"/>
</dbReference>
<dbReference type="InterPro" id="IPR036890">
    <property type="entry name" value="HATPase_C_sf"/>
</dbReference>